<dbReference type="AlphaFoldDB" id="A0A448WLB4"/>
<evidence type="ECO:0000313" key="2">
    <source>
        <dbReference type="Proteomes" id="UP000784294"/>
    </source>
</evidence>
<protein>
    <submittedName>
        <fullName evidence="1">Uncharacterized protein</fullName>
    </submittedName>
</protein>
<organism evidence="1 2">
    <name type="scientific">Protopolystoma xenopodis</name>
    <dbReference type="NCBI Taxonomy" id="117903"/>
    <lineage>
        <taxon>Eukaryota</taxon>
        <taxon>Metazoa</taxon>
        <taxon>Spiralia</taxon>
        <taxon>Lophotrochozoa</taxon>
        <taxon>Platyhelminthes</taxon>
        <taxon>Monogenea</taxon>
        <taxon>Polyopisthocotylea</taxon>
        <taxon>Polystomatidea</taxon>
        <taxon>Polystomatidae</taxon>
        <taxon>Protopolystoma</taxon>
    </lineage>
</organism>
<keyword evidence="2" id="KW-1185">Reference proteome</keyword>
<reference evidence="1" key="1">
    <citation type="submission" date="2018-11" db="EMBL/GenBank/DDBJ databases">
        <authorList>
            <consortium name="Pathogen Informatics"/>
        </authorList>
    </citation>
    <scope>NUCLEOTIDE SEQUENCE</scope>
</reference>
<dbReference type="EMBL" id="CAAALY010021574">
    <property type="protein sequence ID" value="VEL14547.1"/>
    <property type="molecule type" value="Genomic_DNA"/>
</dbReference>
<accession>A0A448WLB4</accession>
<comment type="caution">
    <text evidence="1">The sequence shown here is derived from an EMBL/GenBank/DDBJ whole genome shotgun (WGS) entry which is preliminary data.</text>
</comment>
<proteinExistence type="predicted"/>
<name>A0A448WLB4_9PLAT</name>
<dbReference type="Proteomes" id="UP000784294">
    <property type="component" value="Unassembled WGS sequence"/>
</dbReference>
<sequence length="60" mass="6278">MVALSPLPVRTPFDPNFIAPANGAPEGGRTGGHLIQPVPRLLSNLRPVCYQLSGALVTSL</sequence>
<evidence type="ECO:0000313" key="1">
    <source>
        <dbReference type="EMBL" id="VEL14547.1"/>
    </source>
</evidence>
<gene>
    <name evidence="1" type="ORF">PXEA_LOCUS7987</name>
</gene>